<protein>
    <recommendedName>
        <fullName evidence="4">K Homology domain-containing protein</fullName>
    </recommendedName>
</protein>
<feature type="compositionally biased region" description="Basic and acidic residues" evidence="3">
    <location>
        <begin position="463"/>
        <end position="482"/>
    </location>
</feature>
<keyword evidence="6" id="KW-1185">Reference proteome</keyword>
<evidence type="ECO:0000313" key="5">
    <source>
        <dbReference type="EMBL" id="ORX79182.1"/>
    </source>
</evidence>
<feature type="domain" description="K Homology" evidence="4">
    <location>
        <begin position="194"/>
        <end position="264"/>
    </location>
</feature>
<dbReference type="OrthoDB" id="5204190at2759"/>
<dbReference type="EMBL" id="MCFG01000184">
    <property type="protein sequence ID" value="ORX79182.1"/>
    <property type="molecule type" value="Genomic_DNA"/>
</dbReference>
<dbReference type="Proteomes" id="UP000193944">
    <property type="component" value="Unassembled WGS sequence"/>
</dbReference>
<dbReference type="InterPro" id="IPR036612">
    <property type="entry name" value="KH_dom_type_1_sf"/>
</dbReference>
<evidence type="ECO:0000256" key="3">
    <source>
        <dbReference type="SAM" id="MobiDB-lite"/>
    </source>
</evidence>
<feature type="compositionally biased region" description="Basic and acidic residues" evidence="3">
    <location>
        <begin position="27"/>
        <end position="38"/>
    </location>
</feature>
<evidence type="ECO:0000256" key="1">
    <source>
        <dbReference type="ARBA" id="ARBA00022737"/>
    </source>
</evidence>
<dbReference type="STRING" id="1754192.A0A1Y1X0F8"/>
<dbReference type="SMART" id="SM00322">
    <property type="entry name" value="KH"/>
    <property type="match status" value="3"/>
</dbReference>
<feature type="domain" description="K Homology" evidence="4">
    <location>
        <begin position="278"/>
        <end position="349"/>
    </location>
</feature>
<proteinExistence type="predicted"/>
<dbReference type="Pfam" id="PF00013">
    <property type="entry name" value="KH_1"/>
    <property type="match status" value="3"/>
</dbReference>
<organism evidence="5 6">
    <name type="scientific">Anaeromyces robustus</name>
    <dbReference type="NCBI Taxonomy" id="1754192"/>
    <lineage>
        <taxon>Eukaryota</taxon>
        <taxon>Fungi</taxon>
        <taxon>Fungi incertae sedis</taxon>
        <taxon>Chytridiomycota</taxon>
        <taxon>Chytridiomycota incertae sedis</taxon>
        <taxon>Neocallimastigomycetes</taxon>
        <taxon>Neocallimastigales</taxon>
        <taxon>Neocallimastigaceae</taxon>
        <taxon>Anaeromyces</taxon>
    </lineage>
</organism>
<comment type="caution">
    <text evidence="5">The sequence shown here is derived from an EMBL/GenBank/DDBJ whole genome shotgun (WGS) entry which is preliminary data.</text>
</comment>
<gene>
    <name evidence="5" type="ORF">BCR32DRAFT_269612</name>
</gene>
<keyword evidence="1" id="KW-0677">Repeat</keyword>
<evidence type="ECO:0000259" key="4">
    <source>
        <dbReference type="SMART" id="SM00322"/>
    </source>
</evidence>
<evidence type="ECO:0000256" key="2">
    <source>
        <dbReference type="PROSITE-ProRule" id="PRU00117"/>
    </source>
</evidence>
<feature type="compositionally biased region" description="Polar residues" evidence="3">
    <location>
        <begin position="15"/>
        <end position="25"/>
    </location>
</feature>
<sequence>MSDIMDPVERVKQIAQSITLGNNNGDPHAKRSREDEKFNNNNNHGSFPDDSRDPKRQAFSRSEFGFEKPRYGLGSEERRQKDMELRSLFNGNPNSERNVSVEYLIPNHMTGLIIGRGGESLKRIESTSHCKVQIPQDSSEPNRRLTITGLPEDVERAKQIIKTMIDESENRSNLKNMGHYGPGSLPHDNNLPPNTNQITIPIPRNIVGLIIGRHGDTIRDIAIKSGAKLNVLQNSNTDANAPISISGEQSAIDKARALIDELIANSQKQNPALQNNGNIVTRHMPVHKDLVGLVIGKKGETIRLLAEQTGCKVFVDQTEIPGTNQKNVNITGPASTIDHCQRLIEERLQASQNPRANDTTRFNAAHDFQQNSAQSQIADYYASQGHSLLSTPTSGQPFPSWDPYGIYHQNQPHDPYYSGFHSSQQSSKAIAASVAKNPKEYIEYYAAAAKAIKEFADLQDSEAMKKAAETPANKKETEEKPTTEVAPAMVATTETSIPADNTEKPSEVIPPVSTEAQ</sequence>
<dbReference type="AlphaFoldDB" id="A0A1Y1X0F8"/>
<dbReference type="PANTHER" id="PTHR10288">
    <property type="entry name" value="KH DOMAIN CONTAINING RNA BINDING PROTEIN"/>
    <property type="match status" value="1"/>
</dbReference>
<feature type="compositionally biased region" description="Basic and acidic residues" evidence="3">
    <location>
        <begin position="47"/>
        <end position="56"/>
    </location>
</feature>
<name>A0A1Y1X0F8_9FUNG</name>
<keyword evidence="2" id="KW-0694">RNA-binding</keyword>
<feature type="region of interest" description="Disordered" evidence="3">
    <location>
        <begin position="15"/>
        <end position="79"/>
    </location>
</feature>
<dbReference type="PROSITE" id="PS50084">
    <property type="entry name" value="KH_TYPE_1"/>
    <property type="match status" value="3"/>
</dbReference>
<dbReference type="SUPFAM" id="SSF54791">
    <property type="entry name" value="Eukaryotic type KH-domain (KH-domain type I)"/>
    <property type="match status" value="3"/>
</dbReference>
<feature type="region of interest" description="Disordered" evidence="3">
    <location>
        <begin position="463"/>
        <end position="517"/>
    </location>
</feature>
<evidence type="ECO:0000313" key="6">
    <source>
        <dbReference type="Proteomes" id="UP000193944"/>
    </source>
</evidence>
<dbReference type="InterPro" id="IPR004087">
    <property type="entry name" value="KH_dom"/>
</dbReference>
<dbReference type="Gene3D" id="3.30.1370.10">
    <property type="entry name" value="K Homology domain, type 1"/>
    <property type="match status" value="3"/>
</dbReference>
<feature type="compositionally biased region" description="Basic and acidic residues" evidence="3">
    <location>
        <begin position="64"/>
        <end position="79"/>
    </location>
</feature>
<reference evidence="5 6" key="1">
    <citation type="submission" date="2016-08" db="EMBL/GenBank/DDBJ databases">
        <title>A Parts List for Fungal Cellulosomes Revealed by Comparative Genomics.</title>
        <authorList>
            <consortium name="DOE Joint Genome Institute"/>
            <person name="Haitjema C.H."/>
            <person name="Gilmore S.P."/>
            <person name="Henske J.K."/>
            <person name="Solomon K.V."/>
            <person name="De Groot R."/>
            <person name="Kuo A."/>
            <person name="Mondo S.J."/>
            <person name="Salamov A.A."/>
            <person name="Labutti K."/>
            <person name="Zhao Z."/>
            <person name="Chiniquy J."/>
            <person name="Barry K."/>
            <person name="Brewer H.M."/>
            <person name="Purvine S.O."/>
            <person name="Wright A.T."/>
            <person name="Boxma B."/>
            <person name="Van Alen T."/>
            <person name="Hackstein J.H."/>
            <person name="Baker S.E."/>
            <person name="Grigoriev I.V."/>
            <person name="O'Malley M.A."/>
        </authorList>
    </citation>
    <scope>NUCLEOTIDE SEQUENCE [LARGE SCALE GENOMIC DNA]</scope>
    <source>
        <strain evidence="5 6">S4</strain>
    </source>
</reference>
<feature type="domain" description="K Homology" evidence="4">
    <location>
        <begin position="97"/>
        <end position="166"/>
    </location>
</feature>
<reference evidence="5 6" key="2">
    <citation type="submission" date="2016-08" db="EMBL/GenBank/DDBJ databases">
        <title>Pervasive Adenine N6-methylation of Active Genes in Fungi.</title>
        <authorList>
            <consortium name="DOE Joint Genome Institute"/>
            <person name="Mondo S.J."/>
            <person name="Dannebaum R.O."/>
            <person name="Kuo R.C."/>
            <person name="Labutti K."/>
            <person name="Haridas S."/>
            <person name="Kuo A."/>
            <person name="Salamov A."/>
            <person name="Ahrendt S.R."/>
            <person name="Lipzen A."/>
            <person name="Sullivan W."/>
            <person name="Andreopoulos W.B."/>
            <person name="Clum A."/>
            <person name="Lindquist E."/>
            <person name="Daum C."/>
            <person name="Ramamoorthy G.K."/>
            <person name="Gryganskyi A."/>
            <person name="Culley D."/>
            <person name="Magnuson J.K."/>
            <person name="James T.Y."/>
            <person name="O'Malley M.A."/>
            <person name="Stajich J.E."/>
            <person name="Spatafora J.W."/>
            <person name="Visel A."/>
            <person name="Grigoriev I.V."/>
        </authorList>
    </citation>
    <scope>NUCLEOTIDE SEQUENCE [LARGE SCALE GENOMIC DNA]</scope>
    <source>
        <strain evidence="5 6">S4</strain>
    </source>
</reference>
<dbReference type="InterPro" id="IPR004088">
    <property type="entry name" value="KH_dom_type_1"/>
</dbReference>
<dbReference type="CDD" id="cd00105">
    <property type="entry name" value="KH-I"/>
    <property type="match status" value="2"/>
</dbReference>
<accession>A0A1Y1X0F8</accession>
<dbReference type="GO" id="GO:0003723">
    <property type="term" value="F:RNA binding"/>
    <property type="evidence" value="ECO:0007669"/>
    <property type="project" value="UniProtKB-UniRule"/>
</dbReference>